<reference evidence="1" key="1">
    <citation type="journal article" date="2022" name="Int. J. Mol. Sci.">
        <title>Draft Genome of Tanacetum Coccineum: Genomic Comparison of Closely Related Tanacetum-Family Plants.</title>
        <authorList>
            <person name="Yamashiro T."/>
            <person name="Shiraishi A."/>
            <person name="Nakayama K."/>
            <person name="Satake H."/>
        </authorList>
    </citation>
    <scope>NUCLEOTIDE SEQUENCE</scope>
</reference>
<sequence length="136" mass="14620">MIKVEVSTFHPGLSRTVKVKEVLGHQLINGHHADLPSGPKSLAKVEQHDRSVPWLLCLSRLVIRFGPFSRLASCLGGGEGDGVSNWTSSGVIGERSIKEDEVSLVDGVLEGALGCNRWKSSLEMEALVDAMDVDNG</sequence>
<name>A0ABQ5AFD8_9ASTR</name>
<reference evidence="1" key="2">
    <citation type="submission" date="2022-01" db="EMBL/GenBank/DDBJ databases">
        <authorList>
            <person name="Yamashiro T."/>
            <person name="Shiraishi A."/>
            <person name="Satake H."/>
            <person name="Nakayama K."/>
        </authorList>
    </citation>
    <scope>NUCLEOTIDE SEQUENCE</scope>
</reference>
<protein>
    <submittedName>
        <fullName evidence="1">Uncharacterized protein</fullName>
    </submittedName>
</protein>
<proteinExistence type="predicted"/>
<keyword evidence="2" id="KW-1185">Reference proteome</keyword>
<organism evidence="1 2">
    <name type="scientific">Tanacetum coccineum</name>
    <dbReference type="NCBI Taxonomy" id="301880"/>
    <lineage>
        <taxon>Eukaryota</taxon>
        <taxon>Viridiplantae</taxon>
        <taxon>Streptophyta</taxon>
        <taxon>Embryophyta</taxon>
        <taxon>Tracheophyta</taxon>
        <taxon>Spermatophyta</taxon>
        <taxon>Magnoliopsida</taxon>
        <taxon>eudicotyledons</taxon>
        <taxon>Gunneridae</taxon>
        <taxon>Pentapetalae</taxon>
        <taxon>asterids</taxon>
        <taxon>campanulids</taxon>
        <taxon>Asterales</taxon>
        <taxon>Asteraceae</taxon>
        <taxon>Asteroideae</taxon>
        <taxon>Anthemideae</taxon>
        <taxon>Anthemidinae</taxon>
        <taxon>Tanacetum</taxon>
    </lineage>
</organism>
<comment type="caution">
    <text evidence="1">The sequence shown here is derived from an EMBL/GenBank/DDBJ whole genome shotgun (WGS) entry which is preliminary data.</text>
</comment>
<accession>A0ABQ5AFD8</accession>
<gene>
    <name evidence="1" type="ORF">Tco_0821491</name>
</gene>
<dbReference type="Proteomes" id="UP001151760">
    <property type="component" value="Unassembled WGS sequence"/>
</dbReference>
<dbReference type="EMBL" id="BQNB010012186">
    <property type="protein sequence ID" value="GJT00322.1"/>
    <property type="molecule type" value="Genomic_DNA"/>
</dbReference>
<evidence type="ECO:0000313" key="1">
    <source>
        <dbReference type="EMBL" id="GJT00322.1"/>
    </source>
</evidence>
<evidence type="ECO:0000313" key="2">
    <source>
        <dbReference type="Proteomes" id="UP001151760"/>
    </source>
</evidence>